<organism evidence="2 3">
    <name type="scientific">Hyaloscypha hepaticicola</name>
    <dbReference type="NCBI Taxonomy" id="2082293"/>
    <lineage>
        <taxon>Eukaryota</taxon>
        <taxon>Fungi</taxon>
        <taxon>Dikarya</taxon>
        <taxon>Ascomycota</taxon>
        <taxon>Pezizomycotina</taxon>
        <taxon>Leotiomycetes</taxon>
        <taxon>Helotiales</taxon>
        <taxon>Hyaloscyphaceae</taxon>
        <taxon>Hyaloscypha</taxon>
    </lineage>
</organism>
<name>A0A2J6PSU5_9HELO</name>
<dbReference type="EMBL" id="KZ613502">
    <property type="protein sequence ID" value="PMD17006.1"/>
    <property type="molecule type" value="Genomic_DNA"/>
</dbReference>
<protein>
    <submittedName>
        <fullName evidence="2">Uncharacterized protein</fullName>
    </submittedName>
</protein>
<reference evidence="2 3" key="1">
    <citation type="submission" date="2016-05" db="EMBL/GenBank/DDBJ databases">
        <title>A degradative enzymes factory behind the ericoid mycorrhizal symbiosis.</title>
        <authorList>
            <consortium name="DOE Joint Genome Institute"/>
            <person name="Martino E."/>
            <person name="Morin E."/>
            <person name="Grelet G."/>
            <person name="Kuo A."/>
            <person name="Kohler A."/>
            <person name="Daghino S."/>
            <person name="Barry K."/>
            <person name="Choi C."/>
            <person name="Cichocki N."/>
            <person name="Clum A."/>
            <person name="Copeland A."/>
            <person name="Hainaut M."/>
            <person name="Haridas S."/>
            <person name="Labutti K."/>
            <person name="Lindquist E."/>
            <person name="Lipzen A."/>
            <person name="Khouja H.-R."/>
            <person name="Murat C."/>
            <person name="Ohm R."/>
            <person name="Olson A."/>
            <person name="Spatafora J."/>
            <person name="Veneault-Fourrey C."/>
            <person name="Henrissat B."/>
            <person name="Grigoriev I."/>
            <person name="Martin F."/>
            <person name="Perotto S."/>
        </authorList>
    </citation>
    <scope>NUCLEOTIDE SEQUENCE [LARGE SCALE GENOMIC DNA]</scope>
    <source>
        <strain evidence="2 3">UAMH 7357</strain>
    </source>
</reference>
<keyword evidence="3" id="KW-1185">Reference proteome</keyword>
<evidence type="ECO:0000313" key="2">
    <source>
        <dbReference type="EMBL" id="PMD17006.1"/>
    </source>
</evidence>
<evidence type="ECO:0000256" key="1">
    <source>
        <dbReference type="SAM" id="SignalP"/>
    </source>
</evidence>
<accession>A0A2J6PSU5</accession>
<gene>
    <name evidence="2" type="ORF">NA56DRAFT_692223</name>
</gene>
<keyword evidence="1" id="KW-0732">Signal</keyword>
<dbReference type="Proteomes" id="UP000235672">
    <property type="component" value="Unassembled WGS sequence"/>
</dbReference>
<dbReference type="OrthoDB" id="2117996at2759"/>
<sequence>MKFSTSIIIALAGSLVAASPISLSKRQANPDGVLATINAWLNDISRVNAFLNTLANDDPNAVSDGQMAFNFASDEPNQLAALSGALASDDTAGQNAASILGQVFPGVPAAFQAIANSGGDQSIVSQQVATINSLRCLTVLPQIGILFNAAAADNGLGPQATPTGPLVCPNPPTFA</sequence>
<feature type="chain" id="PRO_5014420408" evidence="1">
    <location>
        <begin position="19"/>
        <end position="175"/>
    </location>
</feature>
<dbReference type="AlphaFoldDB" id="A0A2J6PSU5"/>
<evidence type="ECO:0000313" key="3">
    <source>
        <dbReference type="Proteomes" id="UP000235672"/>
    </source>
</evidence>
<proteinExistence type="predicted"/>
<feature type="signal peptide" evidence="1">
    <location>
        <begin position="1"/>
        <end position="18"/>
    </location>
</feature>